<dbReference type="Gene3D" id="3.40.50.300">
    <property type="entry name" value="P-loop containing nucleotide triphosphate hydrolases"/>
    <property type="match status" value="1"/>
</dbReference>
<gene>
    <name evidence="14" type="ORF">CAOG_002520</name>
</gene>
<dbReference type="InterPro" id="IPR054125">
    <property type="entry name" value="MCM5_C"/>
</dbReference>
<dbReference type="Gene3D" id="2.40.50.140">
    <property type="entry name" value="Nucleic acid-binding proteins"/>
    <property type="match status" value="1"/>
</dbReference>
<dbReference type="Pfam" id="PF17207">
    <property type="entry name" value="MCM_OB"/>
    <property type="match status" value="1"/>
</dbReference>
<dbReference type="PhylomeDB" id="A0A0D2WLD8"/>
<dbReference type="GO" id="GO:0003697">
    <property type="term" value="F:single-stranded DNA binding"/>
    <property type="evidence" value="ECO:0007669"/>
    <property type="project" value="TreeGrafter"/>
</dbReference>
<dbReference type="GO" id="GO:0005524">
    <property type="term" value="F:ATP binding"/>
    <property type="evidence" value="ECO:0007669"/>
    <property type="project" value="UniProtKB-UniRule"/>
</dbReference>
<evidence type="ECO:0000313" key="15">
    <source>
        <dbReference type="Proteomes" id="UP000008743"/>
    </source>
</evidence>
<dbReference type="EMBL" id="KE346362">
    <property type="protein sequence ID" value="KJE91380.1"/>
    <property type="molecule type" value="Genomic_DNA"/>
</dbReference>
<dbReference type="GO" id="GO:0042555">
    <property type="term" value="C:MCM complex"/>
    <property type="evidence" value="ECO:0007669"/>
    <property type="project" value="UniProtKB-UniRule"/>
</dbReference>
<dbReference type="PRINTS" id="PR01661">
    <property type="entry name" value="MCMPROTEIN5"/>
</dbReference>
<dbReference type="InParanoid" id="A0A0D2WLD8"/>
<dbReference type="AlphaFoldDB" id="A0A0D2WLD8"/>
<dbReference type="SUPFAM" id="SSF52540">
    <property type="entry name" value="P-loop containing nucleoside triphosphate hydrolases"/>
    <property type="match status" value="1"/>
</dbReference>
<dbReference type="GO" id="GO:0017116">
    <property type="term" value="F:single-stranded DNA helicase activity"/>
    <property type="evidence" value="ECO:0007669"/>
    <property type="project" value="TreeGrafter"/>
</dbReference>
<keyword evidence="10 12" id="KW-0131">Cell cycle</keyword>
<dbReference type="GO" id="GO:0000727">
    <property type="term" value="P:double-strand break repair via break-induced replication"/>
    <property type="evidence" value="ECO:0007669"/>
    <property type="project" value="TreeGrafter"/>
</dbReference>
<comment type="similarity">
    <text evidence="2 11">Belongs to the MCM family.</text>
</comment>
<dbReference type="CDD" id="cd17756">
    <property type="entry name" value="MCM5"/>
    <property type="match status" value="1"/>
</dbReference>
<evidence type="ECO:0000259" key="13">
    <source>
        <dbReference type="PROSITE" id="PS50051"/>
    </source>
</evidence>
<dbReference type="InterPro" id="IPR041562">
    <property type="entry name" value="MCM_lid"/>
</dbReference>
<keyword evidence="3 12" id="KW-0235">DNA replication</keyword>
<reference evidence="15" key="1">
    <citation type="submission" date="2011-02" db="EMBL/GenBank/DDBJ databases">
        <title>The Genome Sequence of Capsaspora owczarzaki ATCC 30864.</title>
        <authorList>
            <person name="Russ C."/>
            <person name="Cuomo C."/>
            <person name="Burger G."/>
            <person name="Gray M.W."/>
            <person name="Holland P.W.H."/>
            <person name="King N."/>
            <person name="Lang F.B.F."/>
            <person name="Roger A.J."/>
            <person name="Ruiz-Trillo I."/>
            <person name="Young S.K."/>
            <person name="Zeng Q."/>
            <person name="Gargeya S."/>
            <person name="Alvarado L."/>
            <person name="Berlin A."/>
            <person name="Chapman S.B."/>
            <person name="Chen Z."/>
            <person name="Freedman E."/>
            <person name="Gellesch M."/>
            <person name="Goldberg J."/>
            <person name="Griggs A."/>
            <person name="Gujja S."/>
            <person name="Heilman E."/>
            <person name="Heiman D."/>
            <person name="Howarth C."/>
            <person name="Mehta T."/>
            <person name="Neiman D."/>
            <person name="Pearson M."/>
            <person name="Roberts A."/>
            <person name="Saif S."/>
            <person name="Shea T."/>
            <person name="Shenoy N."/>
            <person name="Sisk P."/>
            <person name="Stolte C."/>
            <person name="Sykes S."/>
            <person name="White J."/>
            <person name="Yandava C."/>
            <person name="Haas B."/>
            <person name="Nusbaum C."/>
            <person name="Birren B."/>
        </authorList>
    </citation>
    <scope>NUCLEOTIDE SEQUENCE</scope>
    <source>
        <strain evidence="15">ATCC 30864</strain>
    </source>
</reference>
<dbReference type="Pfam" id="PF14551">
    <property type="entry name" value="MCM_N"/>
    <property type="match status" value="1"/>
</dbReference>
<evidence type="ECO:0000256" key="2">
    <source>
        <dbReference type="ARBA" id="ARBA00008010"/>
    </source>
</evidence>
<dbReference type="EC" id="3.6.4.12" evidence="12"/>
<protein>
    <recommendedName>
        <fullName evidence="12">DNA replication licensing factor MCM5</fullName>
        <ecNumber evidence="12">3.6.4.12</ecNumber>
    </recommendedName>
</protein>
<evidence type="ECO:0000256" key="9">
    <source>
        <dbReference type="ARBA" id="ARBA00023242"/>
    </source>
</evidence>
<dbReference type="SMART" id="SM00350">
    <property type="entry name" value="MCM"/>
    <property type="match status" value="1"/>
</dbReference>
<dbReference type="InterPro" id="IPR018525">
    <property type="entry name" value="MCM_CS"/>
</dbReference>
<dbReference type="InterPro" id="IPR008048">
    <property type="entry name" value="MCM5"/>
</dbReference>
<keyword evidence="15" id="KW-1185">Reference proteome</keyword>
<dbReference type="Pfam" id="PF00493">
    <property type="entry name" value="MCM"/>
    <property type="match status" value="1"/>
</dbReference>
<keyword evidence="8 11" id="KW-0238">DNA-binding</keyword>
<accession>A0A0D2WLD8</accession>
<comment type="function">
    <text evidence="12">Acts as component of the MCM2-7 complex (MCM complex) which is the replicative helicase essential for 'once per cell cycle' DNA replication initiation and elongation in eukaryotic cells. The active ATPase sites in the MCM2-7 ring are formed through the interaction surfaces of two neighboring subunits such that a critical structure of a conserved arginine finger motif is provided in trans relative to the ATP-binding site of the Walker A box of the adjacent subunit. The six ATPase active sites, however, are likely to contribute differentially to the complex helicase activity.</text>
</comment>
<evidence type="ECO:0000256" key="12">
    <source>
        <dbReference type="RuleBase" id="RU368063"/>
    </source>
</evidence>
<dbReference type="GO" id="GO:0006270">
    <property type="term" value="P:DNA replication initiation"/>
    <property type="evidence" value="ECO:0007669"/>
    <property type="project" value="UniProtKB-UniRule"/>
</dbReference>
<keyword evidence="4 11" id="KW-0547">Nucleotide-binding</keyword>
<evidence type="ECO:0000256" key="6">
    <source>
        <dbReference type="ARBA" id="ARBA00022806"/>
    </source>
</evidence>
<comment type="catalytic activity">
    <reaction evidence="12">
        <text>ATP + H2O = ADP + phosphate + H(+)</text>
        <dbReference type="Rhea" id="RHEA:13065"/>
        <dbReference type="ChEBI" id="CHEBI:15377"/>
        <dbReference type="ChEBI" id="CHEBI:15378"/>
        <dbReference type="ChEBI" id="CHEBI:30616"/>
        <dbReference type="ChEBI" id="CHEBI:43474"/>
        <dbReference type="ChEBI" id="CHEBI:456216"/>
        <dbReference type="EC" id="3.6.4.12"/>
    </reaction>
</comment>
<comment type="subunit">
    <text evidence="12">Component of the MCM2-7 complex.</text>
</comment>
<dbReference type="Proteomes" id="UP000008743">
    <property type="component" value="Unassembled WGS sequence"/>
</dbReference>
<dbReference type="InterPro" id="IPR001208">
    <property type="entry name" value="MCM_dom"/>
</dbReference>
<comment type="subcellular location">
    <subcellularLocation>
        <location evidence="1 12">Nucleus</location>
    </subcellularLocation>
</comment>
<evidence type="ECO:0000256" key="3">
    <source>
        <dbReference type="ARBA" id="ARBA00022705"/>
    </source>
</evidence>
<keyword evidence="7 11" id="KW-0067">ATP-binding</keyword>
<dbReference type="InterPro" id="IPR027417">
    <property type="entry name" value="P-loop_NTPase"/>
</dbReference>
<dbReference type="GO" id="GO:0031261">
    <property type="term" value="C:DNA replication preinitiation complex"/>
    <property type="evidence" value="ECO:0007669"/>
    <property type="project" value="UniProtKB-ARBA"/>
</dbReference>
<dbReference type="Pfam" id="PF21933">
    <property type="entry name" value="MCM5_C"/>
    <property type="match status" value="1"/>
</dbReference>
<dbReference type="SUPFAM" id="SSF50249">
    <property type="entry name" value="Nucleic acid-binding proteins"/>
    <property type="match status" value="1"/>
</dbReference>
<dbReference type="STRING" id="595528.A0A0D2WLD8"/>
<dbReference type="Gene3D" id="2.20.28.10">
    <property type="match status" value="1"/>
</dbReference>
<sequence>MADAWDAQPAPVYGERIALQDDSRNAGPISPANATERFLAFIRNFRHENVFVYRDQLRRRFHLGQYFLEVELRDLAAFNGTLADLLVARPAEFLPLFENAARAAAAAVVHAQGEEERARELREIQVMLRSDGNPMQIRELTSDYISKLVKIPGIIISASTPRARATHLTIRCSNCSHTQQLPVASGFGGISLPRKCPTNDNPQANQERCPLDPYMIDGDKCLCIDQQTLKLQEHPEVVPTGELPRHMLLSSDRYLCGRVVPGMRVTIMGIYSIFQSRGSSAVATRNPYIRVVGMTVDTDGPGRASSQFSPEDEEAFIKMARGGDVYAELAKNIAPSIFGSLDIKKAIACLLFGGSRKRLPDGLRVRGDINVLLLGDPGTAKSQFLKFVEKVAPIGVYTSGKGSSAAGLTASVVREGSSREFYLEGGAMVLADGGVVCVDEFDKMRESDRVAIHEAMEQQTISIAKAGITTILNSRTSVLAAANSVFGRWDDTKGAEDNMDFQTTILSRFDMIFIIKDEHDEAKDTSIARHVMQVHLNANEAPDMETMDLQFLKKYINYCRTRCGPRISDEAADKLRNHFVAIRKAAKDQERQSGKRSSIPITIRQLEAIIRISESRAKMTLTPFATIEDVAEAIRLFKVSTLDAALSGDIIGAEGGAVRPELQDELSKIEKQIQRRFFVGAQVSEKRIVEDFVKQVSQRTMMMYKVVRGKRSNMPVLVFSLFPPFHSCRASPSMASRRSFQ</sequence>
<dbReference type="FunCoup" id="A0A0D2WLD8">
    <property type="interactions" value="555"/>
</dbReference>
<dbReference type="InterPro" id="IPR033762">
    <property type="entry name" value="MCM_OB"/>
</dbReference>
<keyword evidence="9 12" id="KW-0539">Nucleus</keyword>
<dbReference type="PANTHER" id="PTHR11630">
    <property type="entry name" value="DNA REPLICATION LICENSING FACTOR MCM FAMILY MEMBER"/>
    <property type="match status" value="1"/>
</dbReference>
<dbReference type="InterPro" id="IPR027925">
    <property type="entry name" value="MCM_N"/>
</dbReference>
<keyword evidence="5 12" id="KW-0378">Hydrolase</keyword>
<evidence type="ECO:0000256" key="1">
    <source>
        <dbReference type="ARBA" id="ARBA00004123"/>
    </source>
</evidence>
<keyword evidence="6 12" id="KW-0347">Helicase</keyword>
<dbReference type="OrthoDB" id="10036721at2759"/>
<evidence type="ECO:0000256" key="10">
    <source>
        <dbReference type="ARBA" id="ARBA00023306"/>
    </source>
</evidence>
<organism evidence="14 15">
    <name type="scientific">Capsaspora owczarzaki (strain ATCC 30864)</name>
    <dbReference type="NCBI Taxonomy" id="595528"/>
    <lineage>
        <taxon>Eukaryota</taxon>
        <taxon>Filasterea</taxon>
        <taxon>Capsaspora</taxon>
    </lineage>
</organism>
<dbReference type="InterPro" id="IPR012340">
    <property type="entry name" value="NA-bd_OB-fold"/>
</dbReference>
<dbReference type="GO" id="GO:0000228">
    <property type="term" value="C:nuclear chromosome"/>
    <property type="evidence" value="ECO:0007669"/>
    <property type="project" value="UniProtKB-ARBA"/>
</dbReference>
<evidence type="ECO:0000256" key="7">
    <source>
        <dbReference type="ARBA" id="ARBA00022840"/>
    </source>
</evidence>
<dbReference type="GO" id="GO:0016887">
    <property type="term" value="F:ATP hydrolysis activity"/>
    <property type="evidence" value="ECO:0007669"/>
    <property type="project" value="RHEA"/>
</dbReference>
<proteinExistence type="inferred from homology"/>
<evidence type="ECO:0000256" key="11">
    <source>
        <dbReference type="RuleBase" id="RU004070"/>
    </source>
</evidence>
<dbReference type="PANTHER" id="PTHR11630:SF42">
    <property type="entry name" value="DNA REPLICATION LICENSING FACTOR MCM5"/>
    <property type="match status" value="1"/>
</dbReference>
<dbReference type="InterPro" id="IPR031327">
    <property type="entry name" value="MCM"/>
</dbReference>
<evidence type="ECO:0000256" key="8">
    <source>
        <dbReference type="ARBA" id="ARBA00023125"/>
    </source>
</evidence>
<evidence type="ECO:0000256" key="5">
    <source>
        <dbReference type="ARBA" id="ARBA00022801"/>
    </source>
</evidence>
<dbReference type="GO" id="GO:0043138">
    <property type="term" value="F:3'-5' DNA helicase activity"/>
    <property type="evidence" value="ECO:0007669"/>
    <property type="project" value="TreeGrafter"/>
</dbReference>
<dbReference type="Pfam" id="PF17855">
    <property type="entry name" value="MCM_lid"/>
    <property type="match status" value="1"/>
</dbReference>
<dbReference type="Gene3D" id="3.30.1640.10">
    <property type="entry name" value="mini-chromosome maintenance (MCM) complex, chain A, domain 1"/>
    <property type="match status" value="1"/>
</dbReference>
<evidence type="ECO:0000256" key="4">
    <source>
        <dbReference type="ARBA" id="ARBA00022741"/>
    </source>
</evidence>
<dbReference type="GO" id="GO:0003688">
    <property type="term" value="F:DNA replication origin binding"/>
    <property type="evidence" value="ECO:0007669"/>
    <property type="project" value="UniProtKB-UniRule"/>
</dbReference>
<dbReference type="FunFam" id="3.40.50.300:FF:000241">
    <property type="entry name" value="DNA helicase"/>
    <property type="match status" value="1"/>
</dbReference>
<dbReference type="PROSITE" id="PS50051">
    <property type="entry name" value="MCM_2"/>
    <property type="match status" value="1"/>
</dbReference>
<dbReference type="PROSITE" id="PS00847">
    <property type="entry name" value="MCM_1"/>
    <property type="match status" value="1"/>
</dbReference>
<dbReference type="PRINTS" id="PR01657">
    <property type="entry name" value="MCMFAMILY"/>
</dbReference>
<evidence type="ECO:0000313" key="14">
    <source>
        <dbReference type="EMBL" id="KJE91380.1"/>
    </source>
</evidence>
<feature type="domain" description="MCM C-terminal AAA(+) ATPase" evidence="13">
    <location>
        <begin position="325"/>
        <end position="531"/>
    </location>
</feature>
<name>A0A0D2WLD8_CAPO3</name>